<dbReference type="PROSITE" id="PS50825">
    <property type="entry name" value="HYR"/>
    <property type="match status" value="5"/>
</dbReference>
<dbReference type="InterPro" id="IPR003410">
    <property type="entry name" value="HYR_dom"/>
</dbReference>
<feature type="domain" description="HYR" evidence="4">
    <location>
        <begin position="2074"/>
        <end position="2159"/>
    </location>
</feature>
<keyword evidence="1" id="KW-0645">Protease</keyword>
<dbReference type="eggNOG" id="COG4932">
    <property type="taxonomic scope" value="Bacteria"/>
</dbReference>
<dbReference type="Gene3D" id="2.60.40.10">
    <property type="entry name" value="Immunoglobulins"/>
    <property type="match status" value="3"/>
</dbReference>
<keyword evidence="3" id="KW-0378">Hydrolase</keyword>
<proteinExistence type="predicted"/>
<dbReference type="OrthoDB" id="9805017at2"/>
<dbReference type="NCBIfam" id="TIGR04131">
    <property type="entry name" value="Bac_Flav_CTERM"/>
    <property type="match status" value="1"/>
</dbReference>
<evidence type="ECO:0000259" key="4">
    <source>
        <dbReference type="PROSITE" id="PS50825"/>
    </source>
</evidence>
<feature type="domain" description="P/Homo B" evidence="5">
    <location>
        <begin position="25"/>
        <end position="199"/>
    </location>
</feature>
<evidence type="ECO:0000313" key="7">
    <source>
        <dbReference type="Proteomes" id="UP000007519"/>
    </source>
</evidence>
<dbReference type="KEGG" id="sgn:SGRA_0225"/>
<dbReference type="Gene3D" id="2.60.120.260">
    <property type="entry name" value="Galactose-binding domain-like"/>
    <property type="match status" value="1"/>
</dbReference>
<dbReference type="PROSITE" id="PS51829">
    <property type="entry name" value="P_HOMO_B"/>
    <property type="match status" value="1"/>
</dbReference>
<keyword evidence="2" id="KW-0677">Repeat</keyword>
<dbReference type="eggNOG" id="COG3209">
    <property type="taxonomic scope" value="Bacteria"/>
</dbReference>
<dbReference type="STRING" id="984262.SGRA_0225"/>
<keyword evidence="7" id="KW-1185">Reference proteome</keyword>
<reference evidence="6 7" key="1">
    <citation type="journal article" date="2012" name="Stand. Genomic Sci.">
        <title>Complete genome sequencing and analysis of Saprospira grandis str. Lewin, a predatory marine bacterium.</title>
        <authorList>
            <person name="Saw J.H."/>
            <person name="Yuryev A."/>
            <person name="Kanbe M."/>
            <person name="Hou S."/>
            <person name="Young A.G."/>
            <person name="Aizawa S."/>
            <person name="Alam M."/>
        </authorList>
    </citation>
    <scope>NUCLEOTIDE SEQUENCE [LARGE SCALE GENOMIC DNA]</scope>
    <source>
        <strain evidence="6 7">Lewin</strain>
    </source>
</reference>
<protein>
    <submittedName>
        <fullName evidence="6">Uncharacterized protein</fullName>
    </submittedName>
</protein>
<accession>H6L665</accession>
<sequence length="3256" mass="336286">MSNRPLQQLMILAVFCLSAVSIPLTVWGQTVQRCVTGNTVTASGTASSGAVVFSSPGDFAPGQQIADVEVELTWSVAPNACGSGVGGTVDLSDIGFELVSPTGTVVRLVQTAAQGGSTYSGTTAVNSLVTTFAFGGAVQGATPAAGTYAAAQPLSAYWGENPAGSWSLNVIHDGGGSSPVCVENLCIQLSACTPGSLAALCQATASVALDASGNHSYEFIDVDNGSDTTCYLQSAVFSPATASCADVGAGPVTVQMTLTDRLGNTDFCFTDVTVQDVTPPTIDACTAYPAVWDTIYLDNTGVGAYDAAAAIVATDACGVSNELVSQQVNFPFTFGPVRNFDCSNKGTNNIFFQAPDPSGNVQTFGPINGCRARVVVFDTIAPTALCQDTTVYLDNTGNATIDGSFIDDGSNDICTPSNLLQYQVDGATTVTYNASNIAASPNNVTLTVVEAQSAAQGGTNTATCSALVTVLDTTAPTAICRNLTVDLDPAGNATLLADSVGILSTDNSGSPLSFSYSGGATTINYDCSNLGSNTVTILVADPSGNLDSCTATITVRDTTAPTVICQPATIYLDNNGQASLAATDVDNGSSDVCDPAPTLLIDGQATLNYGCGQLGAGNTVTLRAEDASGNIDSCQSVVTVLDTLAPVANCQNITVYLDASGQVLVNAADVNNTGAPSSDNCGIVNEYINNQASLTFDCSAVGAVQTVSYLVEDASGNLDSCQADITVLDTISPVAICQTQPLNVSLNPSGQVAVLATTIDSASTDNCGTTNLQLNGAGQVTFDCDDLGSNTVNLVVSDNAGNADSCTATVVVNDNQFPLALCQADTAILDQNGEATLYPIDIIDPASGDNCAIVDSTINNAASQLYNCGNLTVLTGVPALATLEITDAAGNPSSCQSQITVLDTIAPNAICRNITVVLNATGQAVVSGTDIDGGSTDNCAITNYFIDGANSVTYGCADIGTNSAQLIVEDASGNRDTCTATVTVEDNQLPTALCQNITVYLDVNGQAVVNAVDIDGGSSDNCSPITLLINNQPSFTYTCAQAGLTVNAQLSVEDPAGNVSFCTAQVTVRDTIAPQANCNSPIDIFLNSSGTATVTAAQVNGGSTDNCGVTAVSLSGSNSQTFDCSQIGVNTVTLIVRDAAGNIDSCVATINVSDQLAPTADCRNILAYLDNNGQVVVSTSDVDNGSDDNCGTPTLSFLNGLDTVIYSCANLGSPNLLSLVATDSTGNADTCQSLVTVLDTLAPVAQCQNISVQLDAVTGQVTVQAIDVDAGSTDNCGTLSYLINGQNSLSYDCSSLGQDTVTLSVTDGQGLSSSCQAIITVEDLTPPTMQCQNINAYLDANGSVTILPSDIDNGTTDNCGLLSLTINRQASVSVTCTVAGPNVFTLYATDVNGNEDSCQATVTIIDTIAPTAICQNIDVYLDINGDARVLPSDVDNGSNDNCTIVNYLINGSSFVDYTCLEIGSNTVTLVVEDAAGLQDSCQATVTVHDTLPPTMVCRTPLFRNLDNNGELVIQYFALDNGSNDACGIQNYALSQDTFDCSHIGANTVTLYATDFNGNTDSCSSTLNIQDATAPTASCQNVQLLLDSSGTVVLYPQQLDDGSTDNCAVAYFEVNNQDSLILDCAAIGSQFVTLTVYDSSNIQASCFANVTVFDSMPPVAVCQPITVQLDAAGNVTVGASDLDGGSFDNCGINSILFDDGTASRSFDCSQIGANTASIVVIDSSGNRDTCSAIITVEDVTAPIASCQAATVYVDANGLAQIDPAVIDNNSSDACGIDSMLVSPAQLNCSNIAAPVSVTLTVFDPSGNSNSCTANVAVQDTLPPTMICQNATVYVDQNGLVNVPASVIDGGSIDACGPVSLAINGASNQIYTCDSLGLRTAILTATDIYGNSDTCQAQLTVLDTVAPDAICRAPFEAFLDGNTGLATVQAPQADSASSDNCSLDPSSYLLNGQTALTFDCTDAGTNQNVILTVTDSSGTSSTCSTEIIVRDTTAPVANCRATLSVNLDAINGLATVNASTLNNNSTDVCAPPLSYLINGQPSYQYSCSEIGNNTATLTVTDPTGNFSICTTQVTVNDVTSPNAQCNFNVQVQLDTSGQVVVQGIDLDNGSTDNCGVTTYLINGQVSDTFDCTNIGNTLVTLTVQDSSGNPSSCSSVVNVQDTIAPVAICPTTPVDVYLDSSGIVQVAAATIDSASYDNCGIQTYLINNTSAQSYTCQNIGLNEDTLTVRDPSNLQAICAVEVNVLDTIAPVAICQDVTVTLNATTGQGTVDATSLDNGSTDNCGINSYQISGQSQATFDCSNTGVNVVTLTVTDDQGTSSQCLSNVTVVDNSLPTISCTNGNVYLDLNGDVSVLPTDFATGNDACGILSWTIDSLPQRLYDCSAIGQTFQDTIRASDPSGNTASCLAQITVLDTIAPQANCRNITAQLDSFGNVNIAAVQIDNNSNDNCSITTYLINNQPSVSFNCADTGQNVATLTVVDPAGNRDSCQATITVEDNIAPVVICQNITVQLNANGTVTVPATSVDNGSSDACGPLSYTINGQTAITYNCTNIGNNQVQLEVIDANGNASTCQATITVEDNLAPTVSCQAFTLYLDNGGNGTVRPVDLIDMSNSSDNCSIFSYTVNGSTTGVNYSCADVGQDTVMVIANDFSSNADTCYAAVTIVDTTAPVVNCNNILVNLTASGVDTLTAQQLGVNTNDACGIDTVLINPQVITCADIGVVPVTVTAIDVNGVSSVCISDVTVVLDGPQPTSNDPLCEGQTLTLFANPPATGFNYNYQWTGPNGFSSTLANPTRSNMQAADEGFYIVTISPQGAPGCSSTDSVFVDMNVVPPPVIAVNAPLCATGQAVFTLDNPGDYSGTNFDYQWFFNGTSIGPNNDTLIINNIDTVNSGDYTMIITVDGCRDTSAAPLAVVVNPLPLPFTPLASTPCQDSTLDLDANADPASTYTYQWTGPNGFSSTLGTPSISPAGLAAAGSYVVTVTDQNSCTATGSVTASIIPTPQTPSLSFNEPLCLDDVLELTDSTIYNPTAVYNWFLADSSTQQTFMGQLVVVDALEGFYSLSVTENGCPSRLDSIEVLYEPAPDALDDAFTLNFRDSITGMDVTLNDAVRPNASVQLVNAPLNGIATINANNTFDYVPDRLYFGIDSFTYEVCDATCPTICDTALVVLDIQYEERCLMPNGLSPNGDGINDEIFIVCDEEYPNMQIRIYSRWGNMVYEGEPTGFNGQFKGADLPDGTYFYVLDYGDGTDPSTGYIIIHR</sequence>
<dbReference type="Pfam" id="PF17963">
    <property type="entry name" value="Big_9"/>
    <property type="match status" value="1"/>
</dbReference>
<evidence type="ECO:0000256" key="1">
    <source>
        <dbReference type="ARBA" id="ARBA00022670"/>
    </source>
</evidence>
<gene>
    <name evidence="6" type="ordered locus">SGRA_0225</name>
</gene>
<evidence type="ECO:0000259" key="5">
    <source>
        <dbReference type="PROSITE" id="PS51829"/>
    </source>
</evidence>
<evidence type="ECO:0000256" key="3">
    <source>
        <dbReference type="ARBA" id="ARBA00022801"/>
    </source>
</evidence>
<dbReference type="GO" id="GO:0004252">
    <property type="term" value="F:serine-type endopeptidase activity"/>
    <property type="evidence" value="ECO:0007669"/>
    <property type="project" value="InterPro"/>
</dbReference>
<dbReference type="Proteomes" id="UP000007519">
    <property type="component" value="Chromosome"/>
</dbReference>
<name>H6L665_SAPGL</name>
<dbReference type="EMBL" id="CP002831">
    <property type="protein sequence ID" value="AFC22966.1"/>
    <property type="molecule type" value="Genomic_DNA"/>
</dbReference>
<dbReference type="InterPro" id="IPR013783">
    <property type="entry name" value="Ig-like_fold"/>
</dbReference>
<dbReference type="InterPro" id="IPR002884">
    <property type="entry name" value="P_dom"/>
</dbReference>
<dbReference type="eggNOG" id="COG4386">
    <property type="taxonomic scope" value="Bacteria"/>
</dbReference>
<feature type="domain" description="HYR" evidence="4">
    <location>
        <begin position="2243"/>
        <end position="2328"/>
    </location>
</feature>
<dbReference type="GO" id="GO:0006508">
    <property type="term" value="P:proteolysis"/>
    <property type="evidence" value="ECO:0007669"/>
    <property type="project" value="UniProtKB-KW"/>
</dbReference>
<dbReference type="Pfam" id="PF13585">
    <property type="entry name" value="CHU_C"/>
    <property type="match status" value="1"/>
</dbReference>
<evidence type="ECO:0000256" key="2">
    <source>
        <dbReference type="ARBA" id="ARBA00022737"/>
    </source>
</evidence>
<feature type="domain" description="HYR" evidence="4">
    <location>
        <begin position="1321"/>
        <end position="1406"/>
    </location>
</feature>
<feature type="domain" description="HYR" evidence="4">
    <location>
        <begin position="1069"/>
        <end position="1154"/>
    </location>
</feature>
<organism evidence="6 7">
    <name type="scientific">Saprospira grandis (strain Lewin)</name>
    <dbReference type="NCBI Taxonomy" id="984262"/>
    <lineage>
        <taxon>Bacteria</taxon>
        <taxon>Pseudomonadati</taxon>
        <taxon>Bacteroidota</taxon>
        <taxon>Saprospiria</taxon>
        <taxon>Saprospirales</taxon>
        <taxon>Saprospiraceae</taxon>
        <taxon>Saprospira</taxon>
    </lineage>
</organism>
<dbReference type="InterPro" id="IPR026341">
    <property type="entry name" value="T9SS_type_B"/>
</dbReference>
<evidence type="ECO:0000313" key="6">
    <source>
        <dbReference type="EMBL" id="AFC22966.1"/>
    </source>
</evidence>
<dbReference type="PANTHER" id="PTHR24273:SF32">
    <property type="entry name" value="HYALIN"/>
    <property type="match status" value="1"/>
</dbReference>
<dbReference type="RefSeq" id="WP_014373214.1">
    <property type="nucleotide sequence ID" value="NC_016940.1"/>
</dbReference>
<dbReference type="PANTHER" id="PTHR24273">
    <property type="entry name" value="FI04643P-RELATED"/>
    <property type="match status" value="1"/>
</dbReference>
<dbReference type="HOGENOM" id="CLU_224789_0_0_10"/>
<feature type="domain" description="HYR" evidence="4">
    <location>
        <begin position="641"/>
        <end position="729"/>
    </location>
</feature>